<dbReference type="Proteomes" id="UP000435243">
    <property type="component" value="Unassembled WGS sequence"/>
</dbReference>
<comment type="caution">
    <text evidence="3">The sequence shown here is derived from an EMBL/GenBank/DDBJ whole genome shotgun (WGS) entry which is preliminary data.</text>
</comment>
<evidence type="ECO:0000256" key="2">
    <source>
        <dbReference type="SAM" id="SignalP"/>
    </source>
</evidence>
<reference evidence="3 4" key="1">
    <citation type="submission" date="2019-12" db="EMBL/GenBank/DDBJ databases">
        <title>Genomic-based taxomic classification of the family Erythrobacteraceae.</title>
        <authorList>
            <person name="Xu L."/>
        </authorList>
    </citation>
    <scope>NUCLEOTIDE SEQUENCE [LARGE SCALE GENOMIC DNA]</scope>
    <source>
        <strain evidence="3 4">JCM 16339</strain>
    </source>
</reference>
<keyword evidence="1" id="KW-0175">Coiled coil</keyword>
<feature type="chain" id="PRO_5032524096" description="DUF1311 domain-containing protein" evidence="2">
    <location>
        <begin position="18"/>
        <end position="218"/>
    </location>
</feature>
<accession>A0A844ZJK9</accession>
<name>A0A844ZJK9_9SPHN</name>
<organism evidence="3 4">
    <name type="scientific">Alteraurantiacibacter aestuarii</name>
    <dbReference type="NCBI Taxonomy" id="650004"/>
    <lineage>
        <taxon>Bacteria</taxon>
        <taxon>Pseudomonadati</taxon>
        <taxon>Pseudomonadota</taxon>
        <taxon>Alphaproteobacteria</taxon>
        <taxon>Sphingomonadales</taxon>
        <taxon>Erythrobacteraceae</taxon>
        <taxon>Alteraurantiacibacter</taxon>
    </lineage>
</organism>
<dbReference type="OrthoDB" id="7427327at2"/>
<dbReference type="AlphaFoldDB" id="A0A844ZJK9"/>
<keyword evidence="2" id="KW-0732">Signal</keyword>
<evidence type="ECO:0000256" key="1">
    <source>
        <dbReference type="SAM" id="Coils"/>
    </source>
</evidence>
<dbReference type="RefSeq" id="WP_160589622.1">
    <property type="nucleotide sequence ID" value="NZ_BAAAFP010000002.1"/>
</dbReference>
<proteinExistence type="predicted"/>
<feature type="signal peptide" evidence="2">
    <location>
        <begin position="1"/>
        <end position="17"/>
    </location>
</feature>
<sequence>MKAALAFPVITASFALAIGASPAAAQQAGPYTHEQCRAATAVLAETDGRDSDAADIVMSEDCEAYRRAFAFDVSQDMERMKALLKDKGIDYESALTERILECERRTHAVMLQPVAPGEPARNRDEILEACAANAQMSLYAAAIVELNAVERRRHEIEQRDYETAVEARDLRIRELEQMERDRQRAIEDARIAHENAMADWRRRVALCESGQIEYCQPQ</sequence>
<evidence type="ECO:0000313" key="3">
    <source>
        <dbReference type="EMBL" id="MXO87653.1"/>
    </source>
</evidence>
<evidence type="ECO:0008006" key="5">
    <source>
        <dbReference type="Google" id="ProtNLM"/>
    </source>
</evidence>
<feature type="coiled-coil region" evidence="1">
    <location>
        <begin position="139"/>
        <end position="195"/>
    </location>
</feature>
<gene>
    <name evidence="3" type="ORF">GRI32_02760</name>
</gene>
<keyword evidence="4" id="KW-1185">Reference proteome</keyword>
<dbReference type="EMBL" id="WTYY01000002">
    <property type="protein sequence ID" value="MXO87653.1"/>
    <property type="molecule type" value="Genomic_DNA"/>
</dbReference>
<evidence type="ECO:0000313" key="4">
    <source>
        <dbReference type="Proteomes" id="UP000435243"/>
    </source>
</evidence>
<protein>
    <recommendedName>
        <fullName evidence="5">DUF1311 domain-containing protein</fullName>
    </recommendedName>
</protein>